<accession>A0A930Y0U9</accession>
<dbReference type="SUPFAM" id="SSF52141">
    <property type="entry name" value="Uracil-DNA glycosylase-like"/>
    <property type="match status" value="1"/>
</dbReference>
<sequence length="70" mass="7219">AGKQLRAVALNGQLAAGLFRRHAAPRLAASLAERGVAVLALPSTSPANARGGYPAKLEAWRPFAAAVTRD</sequence>
<proteinExistence type="predicted"/>
<dbReference type="Proteomes" id="UP000604381">
    <property type="component" value="Unassembled WGS sequence"/>
</dbReference>
<reference evidence="1" key="1">
    <citation type="submission" date="2020-10" db="EMBL/GenBank/DDBJ databases">
        <title>An improved Amphimedon queenslandica hologenome assembly reveals how three proteobacterial symbionts can extend the metabolic phenotypic of their marine sponge host.</title>
        <authorList>
            <person name="Degnan B."/>
            <person name="Degnan S."/>
            <person name="Xiang X."/>
        </authorList>
    </citation>
    <scope>NUCLEOTIDE SEQUENCE</scope>
    <source>
        <strain evidence="1">AqS2</strain>
    </source>
</reference>
<feature type="non-terminal residue" evidence="1">
    <location>
        <position position="1"/>
    </location>
</feature>
<comment type="caution">
    <text evidence="1">The sequence shown here is derived from an EMBL/GenBank/DDBJ whole genome shotgun (WGS) entry which is preliminary data.</text>
</comment>
<dbReference type="InterPro" id="IPR036895">
    <property type="entry name" value="Uracil-DNA_glycosylase-like_sf"/>
</dbReference>
<name>A0A930Y0U9_9GAMM</name>
<gene>
    <name evidence="1" type="ORF">ISN26_01055</name>
</gene>
<dbReference type="AlphaFoldDB" id="A0A930Y0U9"/>
<dbReference type="EMBL" id="JADHEI010000013">
    <property type="protein sequence ID" value="MBF2734680.1"/>
    <property type="molecule type" value="Genomic_DNA"/>
</dbReference>
<protein>
    <submittedName>
        <fullName evidence="1">Uncharacterized protein</fullName>
    </submittedName>
</protein>
<evidence type="ECO:0000313" key="1">
    <source>
        <dbReference type="EMBL" id="MBF2734680.1"/>
    </source>
</evidence>
<dbReference type="Gene3D" id="3.40.470.10">
    <property type="entry name" value="Uracil-DNA glycosylase-like domain"/>
    <property type="match status" value="1"/>
</dbReference>
<organism evidence="1 2">
    <name type="scientific">Candidatus Amphirhobacter heronislandensis</name>
    <dbReference type="NCBI Taxonomy" id="1732024"/>
    <lineage>
        <taxon>Bacteria</taxon>
        <taxon>Pseudomonadati</taxon>
        <taxon>Pseudomonadota</taxon>
        <taxon>Gammaproteobacteria</taxon>
        <taxon>Candidatus Tethybacterales</taxon>
        <taxon>Candidatus Tethybacteraceae</taxon>
        <taxon>Candidatus Amphirhobacter</taxon>
    </lineage>
</organism>
<keyword evidence="2" id="KW-1185">Reference proteome</keyword>
<evidence type="ECO:0000313" key="2">
    <source>
        <dbReference type="Proteomes" id="UP000604381"/>
    </source>
</evidence>